<proteinExistence type="predicted"/>
<keyword evidence="1" id="KW-1133">Transmembrane helix</keyword>
<dbReference type="GO" id="GO:0003677">
    <property type="term" value="F:DNA binding"/>
    <property type="evidence" value="ECO:0007669"/>
    <property type="project" value="InterPro"/>
</dbReference>
<evidence type="ECO:0000256" key="1">
    <source>
        <dbReference type="SAM" id="Phobius"/>
    </source>
</evidence>
<feature type="transmembrane region" description="Helical" evidence="1">
    <location>
        <begin position="7"/>
        <end position="29"/>
    </location>
</feature>
<feature type="transmembrane region" description="Helical" evidence="1">
    <location>
        <begin position="41"/>
        <end position="61"/>
    </location>
</feature>
<dbReference type="PROSITE" id="PS50930">
    <property type="entry name" value="HTH_LYTTR"/>
    <property type="match status" value="1"/>
</dbReference>
<dbReference type="Proteomes" id="UP000483078">
    <property type="component" value="Unassembled WGS sequence"/>
</dbReference>
<keyword evidence="1" id="KW-0472">Membrane</keyword>
<evidence type="ECO:0000313" key="4">
    <source>
        <dbReference type="Proteomes" id="UP000483078"/>
    </source>
</evidence>
<protein>
    <submittedName>
        <fullName evidence="3">LytTR family transcriptional regulator</fullName>
    </submittedName>
</protein>
<feature type="transmembrane region" description="Helical" evidence="1">
    <location>
        <begin position="106"/>
        <end position="125"/>
    </location>
</feature>
<accession>A0A7C9LLB2</accession>
<dbReference type="EMBL" id="VENJ01000002">
    <property type="protein sequence ID" value="MTJ03242.1"/>
    <property type="molecule type" value="Genomic_DNA"/>
</dbReference>
<keyword evidence="1" id="KW-0812">Transmembrane</keyword>
<reference evidence="3 4" key="1">
    <citation type="submission" date="2019-06" db="EMBL/GenBank/DDBJ databases">
        <title>Enrichment of Autotrophic Halophilic Microorganisms from Red Sea Brine Pool Using Microbial Electrosynthesis System.</title>
        <authorList>
            <person name="Alqahtani M.F."/>
            <person name="Bajracharya S."/>
            <person name="Katuri K.P."/>
            <person name="Ali M."/>
            <person name="Saikaly P.E."/>
        </authorList>
    </citation>
    <scope>NUCLEOTIDE SEQUENCE [LARGE SCALE GENOMIC DNA]</scope>
    <source>
        <strain evidence="3">MES6</strain>
    </source>
</reference>
<dbReference type="SMART" id="SM00850">
    <property type="entry name" value="LytTR"/>
    <property type="match status" value="1"/>
</dbReference>
<dbReference type="InterPro" id="IPR007492">
    <property type="entry name" value="LytTR_DNA-bd_dom"/>
</dbReference>
<gene>
    <name evidence="3" type="ORF">FH759_00930</name>
</gene>
<dbReference type="AlphaFoldDB" id="A0A7C9LLB2"/>
<comment type="caution">
    <text evidence="3">The sequence shown here is derived from an EMBL/GenBank/DDBJ whole genome shotgun (WGS) entry which is preliminary data.</text>
</comment>
<evidence type="ECO:0000259" key="2">
    <source>
        <dbReference type="PROSITE" id="PS50930"/>
    </source>
</evidence>
<dbReference type="Gene3D" id="2.40.50.1020">
    <property type="entry name" value="LytTr DNA-binding domain"/>
    <property type="match status" value="1"/>
</dbReference>
<feature type="transmembrane region" description="Helical" evidence="1">
    <location>
        <begin position="73"/>
        <end position="94"/>
    </location>
</feature>
<dbReference type="RefSeq" id="WP_273247688.1">
    <property type="nucleotide sequence ID" value="NZ_VENJ01000002.1"/>
</dbReference>
<dbReference type="Pfam" id="PF04397">
    <property type="entry name" value="LytTR"/>
    <property type="match status" value="1"/>
</dbReference>
<feature type="domain" description="HTH LytTR-type" evidence="2">
    <location>
        <begin position="171"/>
        <end position="258"/>
    </location>
</feature>
<evidence type="ECO:0000313" key="3">
    <source>
        <dbReference type="EMBL" id="MTJ03242.1"/>
    </source>
</evidence>
<name>A0A7C9LLB2_9RHOB</name>
<organism evidence="3 4">
    <name type="scientific">Sediminimonas qiaohouensis</name>
    <dbReference type="NCBI Taxonomy" id="552061"/>
    <lineage>
        <taxon>Bacteria</taxon>
        <taxon>Pseudomonadati</taxon>
        <taxon>Pseudomonadota</taxon>
        <taxon>Alphaproteobacteria</taxon>
        <taxon>Rhodobacterales</taxon>
        <taxon>Roseobacteraceae</taxon>
        <taxon>Sediminimonas</taxon>
    </lineage>
</organism>
<sequence>MRALRYFLSPYILAIWALLVVGAVVTAPFGTYAPMALGARAVFWAVLAAAGIFLGYITHVLCDRALRHRGSRAAAIGEVLIFASLLSPLAYAMIVNMSDQIQAGTVTMARVSVFVLVAVAMIRALRRILQKGAMLDEAAGMPGVGEAPQAPAEPKEPRLLRRLPDGARGAILHLSARDHFVTVETTGGAHDLRMRLRDAIDEMDSVEGLRTHRSHWVAREAIVDVRREEGRVFLVLENGREVPVSRKYRADLEEAGVA</sequence>